<evidence type="ECO:0000313" key="9">
    <source>
        <dbReference type="Proteomes" id="UP000298327"/>
    </source>
</evidence>
<dbReference type="Proteomes" id="UP000298327">
    <property type="component" value="Unassembled WGS sequence"/>
</dbReference>
<dbReference type="EMBL" id="SEOQ01000212">
    <property type="protein sequence ID" value="TFY66866.1"/>
    <property type="molecule type" value="Genomic_DNA"/>
</dbReference>
<proteinExistence type="predicted"/>
<dbReference type="AlphaFoldDB" id="A0A4Y9YW98"/>
<keyword evidence="5" id="KW-0175">Coiled coil</keyword>
<feature type="compositionally biased region" description="Polar residues" evidence="6">
    <location>
        <begin position="621"/>
        <end position="630"/>
    </location>
</feature>
<dbReference type="GO" id="GO:0008270">
    <property type="term" value="F:zinc ion binding"/>
    <property type="evidence" value="ECO:0007669"/>
    <property type="project" value="UniProtKB-KW"/>
</dbReference>
<name>A0A4Y9YW98_9AGAM</name>
<evidence type="ECO:0000256" key="6">
    <source>
        <dbReference type="SAM" id="MobiDB-lite"/>
    </source>
</evidence>
<feature type="compositionally biased region" description="Basic and acidic residues" evidence="6">
    <location>
        <begin position="349"/>
        <end position="362"/>
    </location>
</feature>
<dbReference type="InterPro" id="IPR001841">
    <property type="entry name" value="Znf_RING"/>
</dbReference>
<comment type="caution">
    <text evidence="8">The sequence shown here is derived from an EMBL/GenBank/DDBJ whole genome shotgun (WGS) entry which is preliminary data.</text>
</comment>
<reference evidence="8 9" key="1">
    <citation type="submission" date="2019-02" db="EMBL/GenBank/DDBJ databases">
        <title>Genome sequencing of the rare red list fungi Dentipellis fragilis.</title>
        <authorList>
            <person name="Buettner E."/>
            <person name="Kellner H."/>
        </authorList>
    </citation>
    <scope>NUCLEOTIDE SEQUENCE [LARGE SCALE GENOMIC DNA]</scope>
    <source>
        <strain evidence="8 9">DSM 105465</strain>
    </source>
</reference>
<feature type="coiled-coil region" evidence="5">
    <location>
        <begin position="139"/>
        <end position="205"/>
    </location>
</feature>
<keyword evidence="3" id="KW-0862">Zinc</keyword>
<dbReference type="InterPro" id="IPR013083">
    <property type="entry name" value="Znf_RING/FYVE/PHD"/>
</dbReference>
<feature type="compositionally biased region" description="Low complexity" evidence="6">
    <location>
        <begin position="740"/>
        <end position="756"/>
    </location>
</feature>
<dbReference type="InterPro" id="IPR017907">
    <property type="entry name" value="Znf_RING_CS"/>
</dbReference>
<dbReference type="STRING" id="205917.A0A4Y9YW98"/>
<feature type="compositionally biased region" description="Basic and acidic residues" evidence="6">
    <location>
        <begin position="245"/>
        <end position="255"/>
    </location>
</feature>
<protein>
    <recommendedName>
        <fullName evidence="7">RING-type domain-containing protein</fullName>
    </recommendedName>
</protein>
<dbReference type="PROSITE" id="PS00518">
    <property type="entry name" value="ZF_RING_1"/>
    <property type="match status" value="1"/>
</dbReference>
<feature type="region of interest" description="Disordered" evidence="6">
    <location>
        <begin position="592"/>
        <end position="773"/>
    </location>
</feature>
<keyword evidence="1" id="KW-0479">Metal-binding</keyword>
<gene>
    <name evidence="8" type="ORF">EVG20_g4229</name>
</gene>
<evidence type="ECO:0000313" key="8">
    <source>
        <dbReference type="EMBL" id="TFY66866.1"/>
    </source>
</evidence>
<feature type="compositionally biased region" description="Low complexity" evidence="6">
    <location>
        <begin position="646"/>
        <end position="686"/>
    </location>
</feature>
<dbReference type="SMART" id="SM00184">
    <property type="entry name" value="RING"/>
    <property type="match status" value="1"/>
</dbReference>
<feature type="compositionally biased region" description="Polar residues" evidence="6">
    <location>
        <begin position="400"/>
        <end position="411"/>
    </location>
</feature>
<accession>A0A4Y9YW98</accession>
<feature type="region of interest" description="Disordered" evidence="6">
    <location>
        <begin position="226"/>
        <end position="434"/>
    </location>
</feature>
<evidence type="ECO:0000256" key="2">
    <source>
        <dbReference type="ARBA" id="ARBA00022771"/>
    </source>
</evidence>
<keyword evidence="9" id="KW-1185">Reference proteome</keyword>
<evidence type="ECO:0000256" key="1">
    <source>
        <dbReference type="ARBA" id="ARBA00022723"/>
    </source>
</evidence>
<evidence type="ECO:0000256" key="5">
    <source>
        <dbReference type="SAM" id="Coils"/>
    </source>
</evidence>
<feature type="domain" description="RING-type" evidence="7">
    <location>
        <begin position="10"/>
        <end position="52"/>
    </location>
</feature>
<dbReference type="Gene3D" id="3.30.40.10">
    <property type="entry name" value="Zinc/RING finger domain, C3HC4 (zinc finger)"/>
    <property type="match status" value="1"/>
</dbReference>
<feature type="compositionally biased region" description="Polar residues" evidence="6">
    <location>
        <begin position="474"/>
        <end position="483"/>
    </location>
</feature>
<dbReference type="SUPFAM" id="SSF57850">
    <property type="entry name" value="RING/U-box"/>
    <property type="match status" value="1"/>
</dbReference>
<evidence type="ECO:0000256" key="3">
    <source>
        <dbReference type="ARBA" id="ARBA00022833"/>
    </source>
</evidence>
<feature type="compositionally biased region" description="Basic and acidic residues" evidence="6">
    <location>
        <begin position="309"/>
        <end position="341"/>
    </location>
</feature>
<evidence type="ECO:0000256" key="4">
    <source>
        <dbReference type="PROSITE-ProRule" id="PRU00175"/>
    </source>
</evidence>
<organism evidence="8 9">
    <name type="scientific">Dentipellis fragilis</name>
    <dbReference type="NCBI Taxonomy" id="205917"/>
    <lineage>
        <taxon>Eukaryota</taxon>
        <taxon>Fungi</taxon>
        <taxon>Dikarya</taxon>
        <taxon>Basidiomycota</taxon>
        <taxon>Agaricomycotina</taxon>
        <taxon>Agaricomycetes</taxon>
        <taxon>Russulales</taxon>
        <taxon>Hericiaceae</taxon>
        <taxon>Dentipellis</taxon>
    </lineage>
</organism>
<dbReference type="OrthoDB" id="6105938at2759"/>
<feature type="region of interest" description="Disordered" evidence="6">
    <location>
        <begin position="449"/>
        <end position="509"/>
    </location>
</feature>
<dbReference type="PROSITE" id="PS50089">
    <property type="entry name" value="ZF_RING_2"/>
    <property type="match status" value="1"/>
</dbReference>
<sequence>MLVVHTDSRCDVCLDPYSWETTEKTPHAIACGHIFCYACLQNLSPAICPLCRKAFNRDRVKRLHVDPQPSSNGEDDVEREATNLVARLALASGEHTPQTDVRDVLEEVRRWLDDHGNAGESSETRFPSLRAAWSALVRYKDLQERHAHDKRELQGLTNKYKHLVNIREADKNDATIIENSLSAQVSELESKLAAQDEELKGWHRQFPHYVAARSVYPPQPQHINVLAANPLPEPPRPFSYGYEYSKGERRSEPRQDQANSAYGRTNVPPLEPRPSNYGEPNGEKGPAGPGAIIVRGASHENRFFPPSNHPEHSRSRVRSDAHRDGQERSRHHRSTDAEREERRRRHRERDRERALREAREAEAADDEGDQTLVAPDAIIPGNALGIDPSLAPPGGDVMQRNASSSSRNPQGASEGYVYATHGGDRAHGQPAGSSANMMVRMGSALGPGSATTNFNIVGGHEPQSDTPPPAPAATNPSEGTVQDSARVPRMGRSSTSNAAGPVQWRPDGSSTSLAGLGLLNHPAPGPATTGITTSHFESAWPSVPTDTNATHTDVYNLPAANPNPNPNPVAHAHNSRESMSFFSNLIGLGPPNPSTEALAGGNNAYSQQPGQLLGVGGASNVDMTGTTPTAASFIPPHPHSEDGRATSRSRAATASISPRAPAGATGATANPRAPGRATRTARASSTCLRAPRRAQERAPAAPGAGVGSREALPRATAPPVLTTDLQPGWPYAPAPQIYRSALTDSAASLASASAQSGHQRDDGDGDGDDNGDY</sequence>
<keyword evidence="2 4" id="KW-0863">Zinc-finger</keyword>
<evidence type="ECO:0000259" key="7">
    <source>
        <dbReference type="PROSITE" id="PS50089"/>
    </source>
</evidence>
<feature type="compositionally biased region" description="Acidic residues" evidence="6">
    <location>
        <begin position="763"/>
        <end position="773"/>
    </location>
</feature>
<dbReference type="Pfam" id="PF14634">
    <property type="entry name" value="zf-RING_5"/>
    <property type="match status" value="1"/>
</dbReference>